<accession>A0A6C0B1Q4</accession>
<protein>
    <submittedName>
        <fullName evidence="1">Uncharacterized protein</fullName>
    </submittedName>
</protein>
<dbReference type="AlphaFoldDB" id="A0A6C0B1Q4"/>
<proteinExistence type="predicted"/>
<reference evidence="1" key="1">
    <citation type="journal article" date="2020" name="Nature">
        <title>Giant virus diversity and host interactions through global metagenomics.</title>
        <authorList>
            <person name="Schulz F."/>
            <person name="Roux S."/>
            <person name="Paez-Espino D."/>
            <person name="Jungbluth S."/>
            <person name="Walsh D.A."/>
            <person name="Denef V.J."/>
            <person name="McMahon K.D."/>
            <person name="Konstantinidis K.T."/>
            <person name="Eloe-Fadrosh E.A."/>
            <person name="Kyrpides N.C."/>
            <person name="Woyke T."/>
        </authorList>
    </citation>
    <scope>NUCLEOTIDE SEQUENCE</scope>
    <source>
        <strain evidence="1">GVMAG-M-3300009185-7</strain>
    </source>
</reference>
<dbReference type="EMBL" id="MN739050">
    <property type="protein sequence ID" value="QHS86016.1"/>
    <property type="molecule type" value="Genomic_DNA"/>
</dbReference>
<name>A0A6C0B1Q4_9ZZZZ</name>
<sequence>MPSLIAELYYNEPVNPDLAIVIPYEKSTTRSHMNYLYMLEKMKVAKIPVFTEIPETYTKIAFIDPDIIFAEPDWYNMLSELLNTHDVVQCFDTIRCLDITYRNCVTQKTSNEAYAWAINKADINKKTCLPVLIYSMFRDTEPSVNVYNKIVTLK</sequence>
<evidence type="ECO:0000313" key="1">
    <source>
        <dbReference type="EMBL" id="QHS86016.1"/>
    </source>
</evidence>
<organism evidence="1">
    <name type="scientific">viral metagenome</name>
    <dbReference type="NCBI Taxonomy" id="1070528"/>
    <lineage>
        <taxon>unclassified sequences</taxon>
        <taxon>metagenomes</taxon>
        <taxon>organismal metagenomes</taxon>
    </lineage>
</organism>